<evidence type="ECO:0000256" key="7">
    <source>
        <dbReference type="ARBA" id="ARBA00022989"/>
    </source>
</evidence>
<dbReference type="SUPFAM" id="SSF81321">
    <property type="entry name" value="Family A G protein-coupled receptor-like"/>
    <property type="match status" value="1"/>
</dbReference>
<keyword evidence="9 11" id="KW-0472">Membrane</keyword>
<dbReference type="PANTHER" id="PTHR28286:SF2">
    <property type="entry name" value="BACTERIORHODOPSIN _OPSIN, NOPA (EUROFUNG)"/>
    <property type="match status" value="1"/>
</dbReference>
<keyword evidence="10" id="KW-0675">Receptor</keyword>
<evidence type="ECO:0000256" key="11">
    <source>
        <dbReference type="SAM" id="Phobius"/>
    </source>
</evidence>
<feature type="transmembrane region" description="Helical" evidence="11">
    <location>
        <begin position="43"/>
        <end position="64"/>
    </location>
</feature>
<organism evidence="12 13">
    <name type="scientific">Halorutilus salinus</name>
    <dbReference type="NCBI Taxonomy" id="2487751"/>
    <lineage>
        <taxon>Archaea</taxon>
        <taxon>Methanobacteriati</taxon>
        <taxon>Methanobacteriota</taxon>
        <taxon>Stenosarchaea group</taxon>
        <taxon>Halobacteria</taxon>
        <taxon>Halorutilales</taxon>
        <taxon>Halorutilaceae</taxon>
        <taxon>Halorutilus</taxon>
    </lineage>
</organism>
<evidence type="ECO:0000313" key="12">
    <source>
        <dbReference type="EMBL" id="MCX2818798.1"/>
    </source>
</evidence>
<evidence type="ECO:0000256" key="6">
    <source>
        <dbReference type="ARBA" id="ARBA00022925"/>
    </source>
</evidence>
<dbReference type="PANTHER" id="PTHR28286">
    <property type="match status" value="1"/>
</dbReference>
<dbReference type="AlphaFoldDB" id="A0A9Q4GIG7"/>
<dbReference type="GO" id="GO:0016020">
    <property type="term" value="C:membrane"/>
    <property type="evidence" value="ECO:0007669"/>
    <property type="project" value="UniProtKB-SubCell"/>
</dbReference>
<keyword evidence="6" id="KW-0681">Retinal protein</keyword>
<keyword evidence="8" id="KW-0157">Chromophore</keyword>
<dbReference type="GO" id="GO:0009881">
    <property type="term" value="F:photoreceptor activity"/>
    <property type="evidence" value="ECO:0007669"/>
    <property type="project" value="UniProtKB-KW"/>
</dbReference>
<evidence type="ECO:0000313" key="13">
    <source>
        <dbReference type="Proteomes" id="UP001149411"/>
    </source>
</evidence>
<evidence type="ECO:0000256" key="5">
    <source>
        <dbReference type="ARBA" id="ARBA00022692"/>
    </source>
</evidence>
<evidence type="ECO:0000256" key="3">
    <source>
        <dbReference type="ARBA" id="ARBA00022543"/>
    </source>
</evidence>
<reference evidence="12" key="1">
    <citation type="submission" date="2022-09" db="EMBL/GenBank/DDBJ databases">
        <title>Haloadaptaus new haloarchaeum isolated from saline soil.</title>
        <authorList>
            <person name="Duran-Viseras A."/>
            <person name="Sanchez-Porro C."/>
            <person name="Ventosa A."/>
        </authorList>
    </citation>
    <scope>NUCLEOTIDE SEQUENCE</scope>
    <source>
        <strain evidence="12">F3-133</strain>
    </source>
</reference>
<keyword evidence="7 11" id="KW-1133">Transmembrane helix</keyword>
<dbReference type="GO" id="GO:0005216">
    <property type="term" value="F:monoatomic ion channel activity"/>
    <property type="evidence" value="ECO:0007669"/>
    <property type="project" value="InterPro"/>
</dbReference>
<comment type="similarity">
    <text evidence="2">Belongs to the archaeal/bacterial/fungal opsin family.</text>
</comment>
<accession>A0A9Q4GIG7</accession>
<evidence type="ECO:0000256" key="10">
    <source>
        <dbReference type="ARBA" id="ARBA00023170"/>
    </source>
</evidence>
<dbReference type="InterPro" id="IPR001425">
    <property type="entry name" value="Arc/bac/fun_rhodopsins"/>
</dbReference>
<dbReference type="EMBL" id="RKLV01000004">
    <property type="protein sequence ID" value="MCX2818798.1"/>
    <property type="molecule type" value="Genomic_DNA"/>
</dbReference>
<gene>
    <name evidence="12" type="ORF">EGH25_05480</name>
</gene>
<protein>
    <submittedName>
        <fullName evidence="12">Bacteriorhodopsin</fullName>
    </submittedName>
</protein>
<dbReference type="Proteomes" id="UP001149411">
    <property type="component" value="Unassembled WGS sequence"/>
</dbReference>
<name>A0A9Q4GIG7_9EURY</name>
<keyword evidence="4" id="KW-0716">Sensory transduction</keyword>
<dbReference type="InterPro" id="IPR018229">
    <property type="entry name" value="Rhodopsin_retinal_BS"/>
</dbReference>
<dbReference type="PRINTS" id="PR00251">
    <property type="entry name" value="BACTRLOPSIN"/>
</dbReference>
<evidence type="ECO:0000256" key="1">
    <source>
        <dbReference type="ARBA" id="ARBA00004141"/>
    </source>
</evidence>
<dbReference type="SMART" id="SM01021">
    <property type="entry name" value="Bac_rhodopsin"/>
    <property type="match status" value="1"/>
</dbReference>
<evidence type="ECO:0000256" key="8">
    <source>
        <dbReference type="ARBA" id="ARBA00022991"/>
    </source>
</evidence>
<feature type="transmembrane region" description="Helical" evidence="11">
    <location>
        <begin position="12"/>
        <end position="31"/>
    </location>
</feature>
<evidence type="ECO:0000256" key="2">
    <source>
        <dbReference type="ARBA" id="ARBA00008130"/>
    </source>
</evidence>
<keyword evidence="5 11" id="KW-0812">Transmembrane</keyword>
<dbReference type="PROSITE" id="PS00950">
    <property type="entry name" value="BACTERIAL_OPSIN_1"/>
    <property type="match status" value="1"/>
</dbReference>
<feature type="transmembrane region" description="Helical" evidence="11">
    <location>
        <begin position="130"/>
        <end position="149"/>
    </location>
</feature>
<proteinExistence type="inferred from homology"/>
<feature type="transmembrane region" description="Helical" evidence="11">
    <location>
        <begin position="103"/>
        <end position="124"/>
    </location>
</feature>
<dbReference type="Pfam" id="PF01036">
    <property type="entry name" value="Bac_rhodopsin"/>
    <property type="match status" value="1"/>
</dbReference>
<sequence length="182" mass="19607">MAEVLGMGMSTAVLWIGALAMLAGTLVYLWLGRNVAVYEQDFFIMSISITVIAATAYLAMAMGMGRLSFNGEEVVVVRYIDWLLTTPLIIALLGILADADRSLIATLVGVDIYMIAAGFLGAIADGVFASLVWWALGSIAYLILLYLLLGALSSAADELPDDVSDIFTTLRNLTVVLWSVYR</sequence>
<evidence type="ECO:0000256" key="9">
    <source>
        <dbReference type="ARBA" id="ARBA00023136"/>
    </source>
</evidence>
<comment type="subcellular location">
    <subcellularLocation>
        <location evidence="1">Membrane</location>
        <topology evidence="1">Multi-pass membrane protein</topology>
    </subcellularLocation>
</comment>
<dbReference type="Gene3D" id="1.20.1070.10">
    <property type="entry name" value="Rhodopsin 7-helix transmembrane proteins"/>
    <property type="match status" value="1"/>
</dbReference>
<keyword evidence="3" id="KW-0600">Photoreceptor protein</keyword>
<evidence type="ECO:0000256" key="4">
    <source>
        <dbReference type="ARBA" id="ARBA00022606"/>
    </source>
</evidence>
<dbReference type="GO" id="GO:0007602">
    <property type="term" value="P:phototransduction"/>
    <property type="evidence" value="ECO:0007669"/>
    <property type="project" value="UniProtKB-KW"/>
</dbReference>
<keyword evidence="13" id="KW-1185">Reference proteome</keyword>
<feature type="transmembrane region" description="Helical" evidence="11">
    <location>
        <begin position="76"/>
        <end position="96"/>
    </location>
</feature>
<comment type="caution">
    <text evidence="12">The sequence shown here is derived from an EMBL/GenBank/DDBJ whole genome shotgun (WGS) entry which is preliminary data.</text>
</comment>
<dbReference type="RefSeq" id="WP_266086637.1">
    <property type="nucleotide sequence ID" value="NZ_RKLV01000004.1"/>
</dbReference>